<dbReference type="RefSeq" id="WP_379771658.1">
    <property type="nucleotide sequence ID" value="NZ_JBHSMZ010000008.1"/>
</dbReference>
<feature type="chain" id="PRO_5045102930" evidence="2">
    <location>
        <begin position="25"/>
        <end position="266"/>
    </location>
</feature>
<dbReference type="EMBL" id="JBHSMZ010000008">
    <property type="protein sequence ID" value="MFC5549587.1"/>
    <property type="molecule type" value="Genomic_DNA"/>
</dbReference>
<feature type="signal peptide" evidence="2">
    <location>
        <begin position="1"/>
        <end position="24"/>
    </location>
</feature>
<proteinExistence type="predicted"/>
<sequence length="266" mass="27463">MKQILLSGAIALLAGAGATAQVQAQQSQAQPQVQSPQQTQQAQQARQQAEAFLRKEESAATGRQTQSTDRANQDATVADEAAGHSDAARPARTTDPNSGANALPPSTRPSGRSQGPSYGPVLNPRQPQAGDPARKDPAEVHDETDSLTREAPPPQSQQPSQQPKPKQQKQARQAPRRREAWQPAGPLAPRPLSGNEAAAIGDVAVPVPAPAQAPQPVLPSTTPLNSCVGGACRDAAGATYNLGTTGSGVNSAGRPCTRNGATVQCL</sequence>
<protein>
    <submittedName>
        <fullName evidence="3">Uncharacterized protein</fullName>
    </submittedName>
</protein>
<feature type="compositionally biased region" description="Low complexity" evidence="1">
    <location>
        <begin position="157"/>
        <end position="173"/>
    </location>
</feature>
<accession>A0ABW0RZG4</accession>
<name>A0ABW0RZG4_9BURK</name>
<keyword evidence="4" id="KW-1185">Reference proteome</keyword>
<organism evidence="3 4">
    <name type="scientific">Massilia aerilata</name>
    <dbReference type="NCBI Taxonomy" id="453817"/>
    <lineage>
        <taxon>Bacteria</taxon>
        <taxon>Pseudomonadati</taxon>
        <taxon>Pseudomonadota</taxon>
        <taxon>Betaproteobacteria</taxon>
        <taxon>Burkholderiales</taxon>
        <taxon>Oxalobacteraceae</taxon>
        <taxon>Telluria group</taxon>
        <taxon>Massilia</taxon>
    </lineage>
</organism>
<feature type="compositionally biased region" description="Basic and acidic residues" evidence="1">
    <location>
        <begin position="132"/>
        <end position="148"/>
    </location>
</feature>
<evidence type="ECO:0000256" key="2">
    <source>
        <dbReference type="SAM" id="SignalP"/>
    </source>
</evidence>
<evidence type="ECO:0000313" key="4">
    <source>
        <dbReference type="Proteomes" id="UP001596086"/>
    </source>
</evidence>
<reference evidence="4" key="1">
    <citation type="journal article" date="2019" name="Int. J. Syst. Evol. Microbiol.">
        <title>The Global Catalogue of Microorganisms (GCM) 10K type strain sequencing project: providing services to taxonomists for standard genome sequencing and annotation.</title>
        <authorList>
            <consortium name="The Broad Institute Genomics Platform"/>
            <consortium name="The Broad Institute Genome Sequencing Center for Infectious Disease"/>
            <person name="Wu L."/>
            <person name="Ma J."/>
        </authorList>
    </citation>
    <scope>NUCLEOTIDE SEQUENCE [LARGE SCALE GENOMIC DNA]</scope>
    <source>
        <strain evidence="4">CGMCC 4.5798</strain>
    </source>
</reference>
<feature type="region of interest" description="Disordered" evidence="1">
    <location>
        <begin position="19"/>
        <end position="197"/>
    </location>
</feature>
<evidence type="ECO:0000313" key="3">
    <source>
        <dbReference type="EMBL" id="MFC5549587.1"/>
    </source>
</evidence>
<gene>
    <name evidence="3" type="ORF">ACFPO9_13810</name>
</gene>
<comment type="caution">
    <text evidence="3">The sequence shown here is derived from an EMBL/GenBank/DDBJ whole genome shotgun (WGS) entry which is preliminary data.</text>
</comment>
<keyword evidence="2" id="KW-0732">Signal</keyword>
<feature type="compositionally biased region" description="Polar residues" evidence="1">
    <location>
        <begin position="61"/>
        <end position="75"/>
    </location>
</feature>
<evidence type="ECO:0000256" key="1">
    <source>
        <dbReference type="SAM" id="MobiDB-lite"/>
    </source>
</evidence>
<dbReference type="Proteomes" id="UP001596086">
    <property type="component" value="Unassembled WGS sequence"/>
</dbReference>
<feature type="compositionally biased region" description="Low complexity" evidence="1">
    <location>
        <begin position="19"/>
        <end position="49"/>
    </location>
</feature>